<evidence type="ECO:0000313" key="2">
    <source>
        <dbReference type="EMBL" id="KAJ1188473.1"/>
    </source>
</evidence>
<organism evidence="2 3">
    <name type="scientific">Pleurodeles waltl</name>
    <name type="common">Iberian ribbed newt</name>
    <dbReference type="NCBI Taxonomy" id="8319"/>
    <lineage>
        <taxon>Eukaryota</taxon>
        <taxon>Metazoa</taxon>
        <taxon>Chordata</taxon>
        <taxon>Craniata</taxon>
        <taxon>Vertebrata</taxon>
        <taxon>Euteleostomi</taxon>
        <taxon>Amphibia</taxon>
        <taxon>Batrachia</taxon>
        <taxon>Caudata</taxon>
        <taxon>Salamandroidea</taxon>
        <taxon>Salamandridae</taxon>
        <taxon>Pleurodelinae</taxon>
        <taxon>Pleurodeles</taxon>
    </lineage>
</organism>
<reference evidence="2" key="1">
    <citation type="journal article" date="2022" name="bioRxiv">
        <title>Sequencing and chromosome-scale assembly of the giantPleurodeles waltlgenome.</title>
        <authorList>
            <person name="Brown T."/>
            <person name="Elewa A."/>
            <person name="Iarovenko S."/>
            <person name="Subramanian E."/>
            <person name="Araus A.J."/>
            <person name="Petzold A."/>
            <person name="Susuki M."/>
            <person name="Suzuki K.-i.T."/>
            <person name="Hayashi T."/>
            <person name="Toyoda A."/>
            <person name="Oliveira C."/>
            <person name="Osipova E."/>
            <person name="Leigh N.D."/>
            <person name="Simon A."/>
            <person name="Yun M.H."/>
        </authorList>
    </citation>
    <scope>NUCLEOTIDE SEQUENCE</scope>
    <source>
        <strain evidence="2">20211129_DDA</strain>
        <tissue evidence="2">Liver</tissue>
    </source>
</reference>
<dbReference type="AlphaFoldDB" id="A0AAV7UHZ7"/>
<protein>
    <submittedName>
        <fullName evidence="2">Uncharacterized protein</fullName>
    </submittedName>
</protein>
<feature type="compositionally biased region" description="Basic and acidic residues" evidence="1">
    <location>
        <begin position="111"/>
        <end position="126"/>
    </location>
</feature>
<accession>A0AAV7UHZ7</accession>
<sequence length="126" mass="13761">MEISSKCLLVPCDGSLRSDPHNSIACADSATNDVETNGDTDALVGWLQQPQERTRVKGGVSLMTEEVVSCSRNIPELVATEDRKEQEDEEPGITKTAVRTSVTTGQSGAEEPQRRPEDRWPRGAYS</sequence>
<keyword evidence="3" id="KW-1185">Reference proteome</keyword>
<dbReference type="EMBL" id="JANPWB010000005">
    <property type="protein sequence ID" value="KAJ1188473.1"/>
    <property type="molecule type" value="Genomic_DNA"/>
</dbReference>
<evidence type="ECO:0000313" key="3">
    <source>
        <dbReference type="Proteomes" id="UP001066276"/>
    </source>
</evidence>
<name>A0AAV7UHZ7_PLEWA</name>
<feature type="compositionally biased region" description="Polar residues" evidence="1">
    <location>
        <begin position="97"/>
        <end position="107"/>
    </location>
</feature>
<evidence type="ECO:0000256" key="1">
    <source>
        <dbReference type="SAM" id="MobiDB-lite"/>
    </source>
</evidence>
<dbReference type="Proteomes" id="UP001066276">
    <property type="component" value="Chromosome 3_1"/>
</dbReference>
<proteinExistence type="predicted"/>
<feature type="region of interest" description="Disordered" evidence="1">
    <location>
        <begin position="78"/>
        <end position="126"/>
    </location>
</feature>
<gene>
    <name evidence="2" type="ORF">NDU88_005234</name>
</gene>
<comment type="caution">
    <text evidence="2">The sequence shown here is derived from an EMBL/GenBank/DDBJ whole genome shotgun (WGS) entry which is preliminary data.</text>
</comment>